<keyword evidence="2" id="KW-1185">Reference proteome</keyword>
<proteinExistence type="predicted"/>
<dbReference type="Proteomes" id="UP000783686">
    <property type="component" value="Unassembled WGS sequence"/>
</dbReference>
<sequence>MASNDQKNLEVQASLHNLNAKLWDLKFPESRNESLKKLTLEFADKCGALFIETLKESNAALLKAGKTSQIQNCVLFQDVTEFKPSLMLVAGPYPTKDSFQMTVASVGLISIPSFVDAVKAHQAEWKKVRQVIIIPDPGWLLHWELSEVTNQMLILIQTLNQLADNAQFYICELPGIGSTEYVEKVKMFNSVLVTYKSVASVTICDVKNYLPNDHENNGSPYLKNEHAEHLIRQLVDTFNGNVAS</sequence>
<dbReference type="EMBL" id="CAJFDH010000004">
    <property type="protein sequence ID" value="CAD5220412.1"/>
    <property type="molecule type" value="Genomic_DNA"/>
</dbReference>
<accession>A0A811KXY3</accession>
<reference evidence="1" key="1">
    <citation type="submission" date="2020-09" db="EMBL/GenBank/DDBJ databases">
        <authorList>
            <person name="Kikuchi T."/>
        </authorList>
    </citation>
    <scope>NUCLEOTIDE SEQUENCE</scope>
    <source>
        <strain evidence="1">SH1</strain>
    </source>
</reference>
<protein>
    <submittedName>
        <fullName evidence="1">Uncharacterized protein</fullName>
    </submittedName>
</protein>
<dbReference type="OrthoDB" id="10381399at2759"/>
<dbReference type="AlphaFoldDB" id="A0A811KXY3"/>
<dbReference type="Proteomes" id="UP000614601">
    <property type="component" value="Unassembled WGS sequence"/>
</dbReference>
<organism evidence="1 2">
    <name type="scientific">Bursaphelenchus okinawaensis</name>
    <dbReference type="NCBI Taxonomy" id="465554"/>
    <lineage>
        <taxon>Eukaryota</taxon>
        <taxon>Metazoa</taxon>
        <taxon>Ecdysozoa</taxon>
        <taxon>Nematoda</taxon>
        <taxon>Chromadorea</taxon>
        <taxon>Rhabditida</taxon>
        <taxon>Tylenchina</taxon>
        <taxon>Tylenchomorpha</taxon>
        <taxon>Aphelenchoidea</taxon>
        <taxon>Aphelenchoididae</taxon>
        <taxon>Bursaphelenchus</taxon>
    </lineage>
</organism>
<evidence type="ECO:0000313" key="2">
    <source>
        <dbReference type="Proteomes" id="UP000614601"/>
    </source>
</evidence>
<gene>
    <name evidence="1" type="ORF">BOKJ2_LOCUS8931</name>
</gene>
<name>A0A811KXY3_9BILA</name>
<dbReference type="EMBL" id="CAJFCW020000004">
    <property type="protein sequence ID" value="CAG9113655.1"/>
    <property type="molecule type" value="Genomic_DNA"/>
</dbReference>
<evidence type="ECO:0000313" key="1">
    <source>
        <dbReference type="EMBL" id="CAD5220412.1"/>
    </source>
</evidence>
<comment type="caution">
    <text evidence="1">The sequence shown here is derived from an EMBL/GenBank/DDBJ whole genome shotgun (WGS) entry which is preliminary data.</text>
</comment>